<protein>
    <submittedName>
        <fullName evidence="1">Uncharacterized protein</fullName>
    </submittedName>
</protein>
<evidence type="ECO:0000313" key="1">
    <source>
        <dbReference type="EMBL" id="KAK8866979.1"/>
    </source>
</evidence>
<reference evidence="1 2" key="1">
    <citation type="submission" date="2024-04" db="EMBL/GenBank/DDBJ databases">
        <title>Tritrichomonas musculus Genome.</title>
        <authorList>
            <person name="Alves-Ferreira E."/>
            <person name="Grigg M."/>
            <person name="Lorenzi H."/>
            <person name="Galac M."/>
        </authorList>
    </citation>
    <scope>NUCLEOTIDE SEQUENCE [LARGE SCALE GENOMIC DNA]</scope>
    <source>
        <strain evidence="1 2">EAF2021</strain>
    </source>
</reference>
<organism evidence="1 2">
    <name type="scientific">Tritrichomonas musculus</name>
    <dbReference type="NCBI Taxonomy" id="1915356"/>
    <lineage>
        <taxon>Eukaryota</taxon>
        <taxon>Metamonada</taxon>
        <taxon>Parabasalia</taxon>
        <taxon>Tritrichomonadida</taxon>
        <taxon>Tritrichomonadidae</taxon>
        <taxon>Tritrichomonas</taxon>
    </lineage>
</organism>
<accession>A0ABR2IR24</accession>
<evidence type="ECO:0000313" key="2">
    <source>
        <dbReference type="Proteomes" id="UP001470230"/>
    </source>
</evidence>
<keyword evidence="2" id="KW-1185">Reference proteome</keyword>
<name>A0ABR2IR24_9EUKA</name>
<dbReference type="EMBL" id="JAPFFF010000015">
    <property type="protein sequence ID" value="KAK8866979.1"/>
    <property type="molecule type" value="Genomic_DNA"/>
</dbReference>
<sequence>MMHIYDEKTFLIMFQLFIDELIVFPLLDIEKLYQFAIDFKKAHIVDKPIEILTTAIIKSGYNINLDSNSKNISILLFLRMLIENKLITQRKIDTVNEEIAQSTNNNDFYYLIKNLEESILAYTLQASLE</sequence>
<comment type="caution">
    <text evidence="1">The sequence shown here is derived from an EMBL/GenBank/DDBJ whole genome shotgun (WGS) entry which is preliminary data.</text>
</comment>
<proteinExistence type="predicted"/>
<dbReference type="Proteomes" id="UP001470230">
    <property type="component" value="Unassembled WGS sequence"/>
</dbReference>
<gene>
    <name evidence="1" type="ORF">M9Y10_009948</name>
</gene>